<dbReference type="EMBL" id="MU858473">
    <property type="protein sequence ID" value="KAK4206202.1"/>
    <property type="molecule type" value="Genomic_DNA"/>
</dbReference>
<evidence type="ECO:0000313" key="1">
    <source>
        <dbReference type="EMBL" id="KAK4206202.1"/>
    </source>
</evidence>
<dbReference type="InterPro" id="IPR046670">
    <property type="entry name" value="DUF6540"/>
</dbReference>
<gene>
    <name evidence="1" type="ORF">QBC37DRAFT_301260</name>
</gene>
<evidence type="ECO:0000313" key="2">
    <source>
        <dbReference type="Proteomes" id="UP001301769"/>
    </source>
</evidence>
<keyword evidence="2" id="KW-1185">Reference proteome</keyword>
<organism evidence="1 2">
    <name type="scientific">Rhypophila decipiens</name>
    <dbReference type="NCBI Taxonomy" id="261697"/>
    <lineage>
        <taxon>Eukaryota</taxon>
        <taxon>Fungi</taxon>
        <taxon>Dikarya</taxon>
        <taxon>Ascomycota</taxon>
        <taxon>Pezizomycotina</taxon>
        <taxon>Sordariomycetes</taxon>
        <taxon>Sordariomycetidae</taxon>
        <taxon>Sordariales</taxon>
        <taxon>Naviculisporaceae</taxon>
        <taxon>Rhypophila</taxon>
    </lineage>
</organism>
<dbReference type="Proteomes" id="UP001301769">
    <property type="component" value="Unassembled WGS sequence"/>
</dbReference>
<reference evidence="1" key="1">
    <citation type="journal article" date="2023" name="Mol. Phylogenet. Evol.">
        <title>Genome-scale phylogeny and comparative genomics of the fungal order Sordariales.</title>
        <authorList>
            <person name="Hensen N."/>
            <person name="Bonometti L."/>
            <person name="Westerberg I."/>
            <person name="Brannstrom I.O."/>
            <person name="Guillou S."/>
            <person name="Cros-Aarteil S."/>
            <person name="Calhoun S."/>
            <person name="Haridas S."/>
            <person name="Kuo A."/>
            <person name="Mondo S."/>
            <person name="Pangilinan J."/>
            <person name="Riley R."/>
            <person name="LaButti K."/>
            <person name="Andreopoulos B."/>
            <person name="Lipzen A."/>
            <person name="Chen C."/>
            <person name="Yan M."/>
            <person name="Daum C."/>
            <person name="Ng V."/>
            <person name="Clum A."/>
            <person name="Steindorff A."/>
            <person name="Ohm R.A."/>
            <person name="Martin F."/>
            <person name="Silar P."/>
            <person name="Natvig D.O."/>
            <person name="Lalanne C."/>
            <person name="Gautier V."/>
            <person name="Ament-Velasquez S.L."/>
            <person name="Kruys A."/>
            <person name="Hutchinson M.I."/>
            <person name="Powell A.J."/>
            <person name="Barry K."/>
            <person name="Miller A.N."/>
            <person name="Grigoriev I.V."/>
            <person name="Debuchy R."/>
            <person name="Gladieux P."/>
            <person name="Hiltunen Thoren M."/>
            <person name="Johannesson H."/>
        </authorList>
    </citation>
    <scope>NUCLEOTIDE SEQUENCE</scope>
    <source>
        <strain evidence="1">PSN293</strain>
    </source>
</reference>
<sequence length="193" mass="22319">MTNTLGQPLLPTRCLPRFALSGNRQYWEDETGQQWTRRMGRDGSWTEWERVEAPPQPEQAAYDPFYLYLVMQSQAQGEPLHWSLFVARETGPGTVYQVKGDNTYMHYQHAANVNLRESHSFYNAYQLCELSNDGLQWLDGYANRVPPPQAENRASVTENCQSWVIRVLRELQSVYVVDEETVDSMEALVQPIN</sequence>
<dbReference type="Pfam" id="PF20174">
    <property type="entry name" value="DUF6540"/>
    <property type="match status" value="1"/>
</dbReference>
<protein>
    <submittedName>
        <fullName evidence="1">Uncharacterized protein</fullName>
    </submittedName>
</protein>
<name>A0AAN6XYX3_9PEZI</name>
<dbReference type="AlphaFoldDB" id="A0AAN6XYX3"/>
<proteinExistence type="predicted"/>
<comment type="caution">
    <text evidence="1">The sequence shown here is derived from an EMBL/GenBank/DDBJ whole genome shotgun (WGS) entry which is preliminary data.</text>
</comment>
<accession>A0AAN6XYX3</accession>
<reference evidence="1" key="2">
    <citation type="submission" date="2023-05" db="EMBL/GenBank/DDBJ databases">
        <authorList>
            <consortium name="Lawrence Berkeley National Laboratory"/>
            <person name="Steindorff A."/>
            <person name="Hensen N."/>
            <person name="Bonometti L."/>
            <person name="Westerberg I."/>
            <person name="Brannstrom I.O."/>
            <person name="Guillou S."/>
            <person name="Cros-Aarteil S."/>
            <person name="Calhoun S."/>
            <person name="Haridas S."/>
            <person name="Kuo A."/>
            <person name="Mondo S."/>
            <person name="Pangilinan J."/>
            <person name="Riley R."/>
            <person name="Labutti K."/>
            <person name="Andreopoulos B."/>
            <person name="Lipzen A."/>
            <person name="Chen C."/>
            <person name="Yanf M."/>
            <person name="Daum C."/>
            <person name="Ng V."/>
            <person name="Clum A."/>
            <person name="Ohm R."/>
            <person name="Martin F."/>
            <person name="Silar P."/>
            <person name="Natvig D."/>
            <person name="Lalanne C."/>
            <person name="Gautier V."/>
            <person name="Ament-Velasquez S.L."/>
            <person name="Kruys A."/>
            <person name="Hutchinson M.I."/>
            <person name="Powell A.J."/>
            <person name="Barry K."/>
            <person name="Miller A.N."/>
            <person name="Grigoriev I.V."/>
            <person name="Debuchy R."/>
            <person name="Gladieux P."/>
            <person name="Thoren M.H."/>
            <person name="Johannesson H."/>
        </authorList>
    </citation>
    <scope>NUCLEOTIDE SEQUENCE</scope>
    <source>
        <strain evidence="1">PSN293</strain>
    </source>
</reference>